<reference evidence="2" key="1">
    <citation type="submission" date="2020-11" db="EMBL/GenBank/DDBJ databases">
        <authorList>
            <consortium name="DOE Joint Genome Institute"/>
            <person name="Ahrendt S."/>
            <person name="Riley R."/>
            <person name="Andreopoulos W."/>
            <person name="Labutti K."/>
            <person name="Pangilinan J."/>
            <person name="Ruiz-Duenas F.J."/>
            <person name="Barrasa J.M."/>
            <person name="Sanchez-Garcia M."/>
            <person name="Camarero S."/>
            <person name="Miyauchi S."/>
            <person name="Serrano A."/>
            <person name="Linde D."/>
            <person name="Babiker R."/>
            <person name="Drula E."/>
            <person name="Ayuso-Fernandez I."/>
            <person name="Pacheco R."/>
            <person name="Padilla G."/>
            <person name="Ferreira P."/>
            <person name="Barriuso J."/>
            <person name="Kellner H."/>
            <person name="Castanera R."/>
            <person name="Alfaro M."/>
            <person name="Ramirez L."/>
            <person name="Pisabarro A.G."/>
            <person name="Kuo A."/>
            <person name="Tritt A."/>
            <person name="Lipzen A."/>
            <person name="He G."/>
            <person name="Yan M."/>
            <person name="Ng V."/>
            <person name="Cullen D."/>
            <person name="Martin F."/>
            <person name="Rosso M.-N."/>
            <person name="Henrissat B."/>
            <person name="Hibbett D."/>
            <person name="Martinez A.T."/>
            <person name="Grigoriev I.V."/>
        </authorList>
    </citation>
    <scope>NUCLEOTIDE SEQUENCE</scope>
    <source>
        <strain evidence="2">MF-IS2</strain>
    </source>
</reference>
<gene>
    <name evidence="2" type="ORF">P691DRAFT_786548</name>
</gene>
<dbReference type="Proteomes" id="UP000807342">
    <property type="component" value="Unassembled WGS sequence"/>
</dbReference>
<proteinExistence type="predicted"/>
<organism evidence="2 3">
    <name type="scientific">Macrolepiota fuliginosa MF-IS2</name>
    <dbReference type="NCBI Taxonomy" id="1400762"/>
    <lineage>
        <taxon>Eukaryota</taxon>
        <taxon>Fungi</taxon>
        <taxon>Dikarya</taxon>
        <taxon>Basidiomycota</taxon>
        <taxon>Agaricomycotina</taxon>
        <taxon>Agaricomycetes</taxon>
        <taxon>Agaricomycetidae</taxon>
        <taxon>Agaricales</taxon>
        <taxon>Agaricineae</taxon>
        <taxon>Agaricaceae</taxon>
        <taxon>Macrolepiota</taxon>
    </lineage>
</organism>
<sequence length="215" mass="24524">MEQLKKLGRLFLGKSESPKERDRRGEYSAVPVRRPRLPQTQRSAQGSANMSNTASASRRQSIINQPKFGSQNKPSPRSKRSTAEDVILEQSERKKSRVTRRDEQLQQLQAEQERLVQQHSGQLFISESKGHKDRDKRGEYSAAPVRRPRLSQAQRSALWFTDMSDTASPFYRQSVSNPLMFGSIGSQDKSSLRQKRTTPGGVILRQSERRKSRVA</sequence>
<evidence type="ECO:0000256" key="1">
    <source>
        <dbReference type="SAM" id="MobiDB-lite"/>
    </source>
</evidence>
<feature type="compositionally biased region" description="Polar residues" evidence="1">
    <location>
        <begin position="38"/>
        <end position="75"/>
    </location>
</feature>
<feature type="region of interest" description="Disordered" evidence="1">
    <location>
        <begin position="182"/>
        <end position="215"/>
    </location>
</feature>
<dbReference type="AlphaFoldDB" id="A0A9P5X5P5"/>
<accession>A0A9P5X5P5</accession>
<keyword evidence="3" id="KW-1185">Reference proteome</keyword>
<comment type="caution">
    <text evidence="2">The sequence shown here is derived from an EMBL/GenBank/DDBJ whole genome shotgun (WGS) entry which is preliminary data.</text>
</comment>
<feature type="compositionally biased region" description="Basic and acidic residues" evidence="1">
    <location>
        <begin position="128"/>
        <end position="139"/>
    </location>
</feature>
<feature type="compositionally biased region" description="Basic and acidic residues" evidence="1">
    <location>
        <begin position="16"/>
        <end position="26"/>
    </location>
</feature>
<evidence type="ECO:0000313" key="3">
    <source>
        <dbReference type="Proteomes" id="UP000807342"/>
    </source>
</evidence>
<name>A0A9P5X5P5_9AGAR</name>
<evidence type="ECO:0000313" key="2">
    <source>
        <dbReference type="EMBL" id="KAF9444525.1"/>
    </source>
</evidence>
<dbReference type="EMBL" id="MU151368">
    <property type="protein sequence ID" value="KAF9444525.1"/>
    <property type="molecule type" value="Genomic_DNA"/>
</dbReference>
<feature type="region of interest" description="Disordered" evidence="1">
    <location>
        <begin position="1"/>
        <end position="148"/>
    </location>
</feature>
<protein>
    <submittedName>
        <fullName evidence="2">Uncharacterized protein</fullName>
    </submittedName>
</protein>